<feature type="region of interest" description="Disordered" evidence="1">
    <location>
        <begin position="264"/>
        <end position="311"/>
    </location>
</feature>
<dbReference type="Proteomes" id="UP000245946">
    <property type="component" value="Unassembled WGS sequence"/>
</dbReference>
<feature type="region of interest" description="Disordered" evidence="1">
    <location>
        <begin position="144"/>
        <end position="181"/>
    </location>
</feature>
<gene>
    <name evidence="3" type="ORF">FA09DRAFT_361399</name>
</gene>
<dbReference type="SUPFAM" id="SSF57959">
    <property type="entry name" value="Leucine zipper domain"/>
    <property type="match status" value="1"/>
</dbReference>
<evidence type="ECO:0000259" key="2">
    <source>
        <dbReference type="PROSITE" id="PS50217"/>
    </source>
</evidence>
<dbReference type="Pfam" id="PF07716">
    <property type="entry name" value="bZIP_2"/>
    <property type="match status" value="1"/>
</dbReference>
<name>A0A316ZA17_9BASI</name>
<dbReference type="RefSeq" id="XP_025597384.1">
    <property type="nucleotide sequence ID" value="XM_025745350.1"/>
</dbReference>
<feature type="compositionally biased region" description="Polar residues" evidence="1">
    <location>
        <begin position="266"/>
        <end position="278"/>
    </location>
</feature>
<evidence type="ECO:0000313" key="3">
    <source>
        <dbReference type="EMBL" id="PWN97105.1"/>
    </source>
</evidence>
<dbReference type="SMART" id="SM00338">
    <property type="entry name" value="BRLZ"/>
    <property type="match status" value="1"/>
</dbReference>
<feature type="compositionally biased region" description="Polar residues" evidence="1">
    <location>
        <begin position="161"/>
        <end position="181"/>
    </location>
</feature>
<dbReference type="Gene3D" id="1.20.5.170">
    <property type="match status" value="1"/>
</dbReference>
<feature type="compositionally biased region" description="Low complexity" evidence="1">
    <location>
        <begin position="144"/>
        <end position="159"/>
    </location>
</feature>
<reference evidence="3 4" key="1">
    <citation type="journal article" date="2018" name="Mol. Biol. Evol.">
        <title>Broad Genomic Sampling Reveals a Smut Pathogenic Ancestry of the Fungal Clade Ustilaginomycotina.</title>
        <authorList>
            <person name="Kijpornyongpan T."/>
            <person name="Mondo S.J."/>
            <person name="Barry K."/>
            <person name="Sandor L."/>
            <person name="Lee J."/>
            <person name="Lipzen A."/>
            <person name="Pangilinan J."/>
            <person name="LaButti K."/>
            <person name="Hainaut M."/>
            <person name="Henrissat B."/>
            <person name="Grigoriev I.V."/>
            <person name="Spatafora J.W."/>
            <person name="Aime M.C."/>
        </authorList>
    </citation>
    <scope>NUCLEOTIDE SEQUENCE [LARGE SCALE GENOMIC DNA]</scope>
    <source>
        <strain evidence="3 4">MCA 4186</strain>
    </source>
</reference>
<dbReference type="EMBL" id="KZ819296">
    <property type="protein sequence ID" value="PWN97105.1"/>
    <property type="molecule type" value="Genomic_DNA"/>
</dbReference>
<dbReference type="AlphaFoldDB" id="A0A316ZA17"/>
<dbReference type="InterPro" id="IPR004827">
    <property type="entry name" value="bZIP"/>
</dbReference>
<dbReference type="GeneID" id="37272894"/>
<sequence>MSAASPAASSSTSSAGSPASSSSHTQLAGSKRKASGKPIDPERAARLEARQARNRASAQISRDRKKAALEGLESELDSLRRDNAALQARAAEAQRLETRVAALENLVRCLLQAGAPPLGSASPLAGLADSLLTPHAIVDPAATLSSLSPSSPAARPLVSEPTASSSLLAHPTSSPATLSTHPTHSLFAAHSVASVRSSSSAQGAPAAGAGSAMDDPHPRAPALRRGATEKGDVSLCALSTGGDSGKLGGTSDMDDALIGVVRGSEAPSTMTAPTAESSSSKEIKTARSSSSGGAELFPTLTAPFLPPPSTHEHEALAHSERETDAFLALLGLAPASQDGEAHGEAMQLDILDVDIGFVDEPASRPSRDSGAFIDELLPAELEWTAWERQALAPRAITSA</sequence>
<protein>
    <recommendedName>
        <fullName evidence="2">BZIP domain-containing protein</fullName>
    </recommendedName>
</protein>
<organism evidence="3 4">
    <name type="scientific">Tilletiopsis washingtonensis</name>
    <dbReference type="NCBI Taxonomy" id="58919"/>
    <lineage>
        <taxon>Eukaryota</taxon>
        <taxon>Fungi</taxon>
        <taxon>Dikarya</taxon>
        <taxon>Basidiomycota</taxon>
        <taxon>Ustilaginomycotina</taxon>
        <taxon>Exobasidiomycetes</taxon>
        <taxon>Entylomatales</taxon>
        <taxon>Entylomatales incertae sedis</taxon>
        <taxon>Tilletiopsis</taxon>
    </lineage>
</organism>
<dbReference type="CDD" id="cd14686">
    <property type="entry name" value="bZIP"/>
    <property type="match status" value="1"/>
</dbReference>
<feature type="region of interest" description="Disordered" evidence="1">
    <location>
        <begin position="198"/>
        <end position="228"/>
    </location>
</feature>
<feature type="compositionally biased region" description="Basic and acidic residues" evidence="1">
    <location>
        <begin position="39"/>
        <end position="51"/>
    </location>
</feature>
<dbReference type="GO" id="GO:0003700">
    <property type="term" value="F:DNA-binding transcription factor activity"/>
    <property type="evidence" value="ECO:0007669"/>
    <property type="project" value="InterPro"/>
</dbReference>
<dbReference type="InterPro" id="IPR046347">
    <property type="entry name" value="bZIP_sf"/>
</dbReference>
<feature type="compositionally biased region" description="Low complexity" evidence="1">
    <location>
        <begin position="1"/>
        <end position="23"/>
    </location>
</feature>
<feature type="region of interest" description="Disordered" evidence="1">
    <location>
        <begin position="1"/>
        <end position="64"/>
    </location>
</feature>
<feature type="domain" description="BZIP" evidence="2">
    <location>
        <begin position="44"/>
        <end position="95"/>
    </location>
</feature>
<proteinExistence type="predicted"/>
<keyword evidence="4" id="KW-1185">Reference proteome</keyword>
<evidence type="ECO:0000256" key="1">
    <source>
        <dbReference type="SAM" id="MobiDB-lite"/>
    </source>
</evidence>
<feature type="compositionally biased region" description="Low complexity" evidence="1">
    <location>
        <begin position="198"/>
        <end position="212"/>
    </location>
</feature>
<dbReference type="PROSITE" id="PS50217">
    <property type="entry name" value="BZIP"/>
    <property type="match status" value="1"/>
</dbReference>
<evidence type="ECO:0000313" key="4">
    <source>
        <dbReference type="Proteomes" id="UP000245946"/>
    </source>
</evidence>
<dbReference type="STRING" id="58919.A0A316ZA17"/>
<accession>A0A316ZA17</accession>